<sequence length="156" mass="18021">MDKRLIEAVELFEDVMVFGTERVLKNVKADIWQEYSREQLQVLKILHKNGPLSAGTLAELQHVHKSAISGRLKKLEEKKLIEIIKSPEDQRSKLIKLTEQGANVVQESDQAVYDYIETLFADQVNDQELEQFVTMFKKIRSILRLEGPTHESDTEI</sequence>
<dbReference type="GO" id="GO:0006950">
    <property type="term" value="P:response to stress"/>
    <property type="evidence" value="ECO:0007669"/>
    <property type="project" value="TreeGrafter"/>
</dbReference>
<dbReference type="InterPro" id="IPR000835">
    <property type="entry name" value="HTH_MarR-typ"/>
</dbReference>
<dbReference type="SUPFAM" id="SSF46785">
    <property type="entry name" value="Winged helix' DNA-binding domain"/>
    <property type="match status" value="1"/>
</dbReference>
<dbReference type="SMART" id="SM00347">
    <property type="entry name" value="HTH_MARR"/>
    <property type="match status" value="1"/>
</dbReference>
<dbReference type="AlphaFoldDB" id="A0A0C2RPA9"/>
<keyword evidence="1" id="KW-0238">DNA-binding</keyword>
<dbReference type="Proteomes" id="UP000031950">
    <property type="component" value="Unassembled WGS sequence"/>
</dbReference>
<dbReference type="Gene3D" id="1.10.10.10">
    <property type="entry name" value="Winged helix-like DNA-binding domain superfamily/Winged helix DNA-binding domain"/>
    <property type="match status" value="1"/>
</dbReference>
<name>A0A0C2RPA9_9BACL</name>
<evidence type="ECO:0000313" key="3">
    <source>
        <dbReference type="EMBL" id="KIL43584.1"/>
    </source>
</evidence>
<dbReference type="PANTHER" id="PTHR33164">
    <property type="entry name" value="TRANSCRIPTIONAL REGULATOR, MARR FAMILY"/>
    <property type="match status" value="1"/>
</dbReference>
<evidence type="ECO:0000259" key="2">
    <source>
        <dbReference type="PROSITE" id="PS50995"/>
    </source>
</evidence>
<dbReference type="GO" id="GO:0003700">
    <property type="term" value="F:DNA-binding transcription factor activity"/>
    <property type="evidence" value="ECO:0007669"/>
    <property type="project" value="InterPro"/>
</dbReference>
<organism evidence="3 4">
    <name type="scientific">Jeotgalibacillus alimentarius</name>
    <dbReference type="NCBI Taxonomy" id="135826"/>
    <lineage>
        <taxon>Bacteria</taxon>
        <taxon>Bacillati</taxon>
        <taxon>Bacillota</taxon>
        <taxon>Bacilli</taxon>
        <taxon>Bacillales</taxon>
        <taxon>Caryophanaceae</taxon>
        <taxon>Jeotgalibacillus</taxon>
    </lineage>
</organism>
<evidence type="ECO:0000256" key="1">
    <source>
        <dbReference type="ARBA" id="ARBA00023125"/>
    </source>
</evidence>
<dbReference type="PATRIC" id="fig|135826.4.peg.3268"/>
<dbReference type="Pfam" id="PF01047">
    <property type="entry name" value="MarR"/>
    <property type="match status" value="1"/>
</dbReference>
<gene>
    <name evidence="3" type="ORF">KP77_32900</name>
</gene>
<protein>
    <recommendedName>
        <fullName evidence="2">HTH marR-type domain-containing protein</fullName>
    </recommendedName>
</protein>
<dbReference type="RefSeq" id="WP_041123765.1">
    <property type="nucleotide sequence ID" value="NZ_JXRQ01000029.1"/>
</dbReference>
<accession>A0A0C2RPA9</accession>
<dbReference type="InterPro" id="IPR036390">
    <property type="entry name" value="WH_DNA-bd_sf"/>
</dbReference>
<dbReference type="PANTHER" id="PTHR33164:SF102">
    <property type="entry name" value="TRANSCRIPTIONAL REGULATORY PROTEIN"/>
    <property type="match status" value="1"/>
</dbReference>
<dbReference type="GO" id="GO:0003677">
    <property type="term" value="F:DNA binding"/>
    <property type="evidence" value="ECO:0007669"/>
    <property type="project" value="UniProtKB-KW"/>
</dbReference>
<dbReference type="OrthoDB" id="2401593at2"/>
<proteinExistence type="predicted"/>
<dbReference type="InterPro" id="IPR036388">
    <property type="entry name" value="WH-like_DNA-bd_sf"/>
</dbReference>
<dbReference type="PROSITE" id="PS50995">
    <property type="entry name" value="HTH_MARR_2"/>
    <property type="match status" value="1"/>
</dbReference>
<dbReference type="InterPro" id="IPR039422">
    <property type="entry name" value="MarR/SlyA-like"/>
</dbReference>
<keyword evidence="4" id="KW-1185">Reference proteome</keyword>
<dbReference type="EMBL" id="JXRQ01000029">
    <property type="protein sequence ID" value="KIL43584.1"/>
    <property type="molecule type" value="Genomic_DNA"/>
</dbReference>
<reference evidence="3 4" key="1">
    <citation type="submission" date="2015-01" db="EMBL/GenBank/DDBJ databases">
        <title>Genome sequence of Jeotgalibacillus alimentarius.</title>
        <authorList>
            <person name="Goh K.M."/>
            <person name="Chan K.-G."/>
            <person name="Yaakop A.S."/>
            <person name="Ee R."/>
            <person name="Gan H.M."/>
            <person name="Chan C.S."/>
        </authorList>
    </citation>
    <scope>NUCLEOTIDE SEQUENCE [LARGE SCALE GENOMIC DNA]</scope>
    <source>
        <strain evidence="3 4">YKJ-13</strain>
    </source>
</reference>
<dbReference type="STRING" id="135826.KP77_32900"/>
<dbReference type="PRINTS" id="PR00598">
    <property type="entry name" value="HTHMARR"/>
</dbReference>
<evidence type="ECO:0000313" key="4">
    <source>
        <dbReference type="Proteomes" id="UP000031950"/>
    </source>
</evidence>
<comment type="caution">
    <text evidence="3">The sequence shown here is derived from an EMBL/GenBank/DDBJ whole genome shotgun (WGS) entry which is preliminary data.</text>
</comment>
<feature type="domain" description="HTH marR-type" evidence="2">
    <location>
        <begin position="1"/>
        <end position="141"/>
    </location>
</feature>